<dbReference type="RefSeq" id="WP_119830044.1">
    <property type="nucleotide sequence ID" value="NZ_QYUL01000001.1"/>
</dbReference>
<keyword evidence="3" id="KW-1185">Reference proteome</keyword>
<evidence type="ECO:0000259" key="1">
    <source>
        <dbReference type="Pfam" id="PF07812"/>
    </source>
</evidence>
<dbReference type="AlphaFoldDB" id="A0A418W2Z9"/>
<evidence type="ECO:0000313" key="3">
    <source>
        <dbReference type="Proteomes" id="UP000283458"/>
    </source>
</evidence>
<protein>
    <recommendedName>
        <fullName evidence="1">TfuA-like core domain-containing protein</fullName>
    </recommendedName>
</protein>
<dbReference type="EMBL" id="QYUL01000001">
    <property type="protein sequence ID" value="RJF84397.1"/>
    <property type="molecule type" value="Genomic_DNA"/>
</dbReference>
<organism evidence="2 3">
    <name type="scientific">Azospirillum cavernae</name>
    <dbReference type="NCBI Taxonomy" id="2320860"/>
    <lineage>
        <taxon>Bacteria</taxon>
        <taxon>Pseudomonadati</taxon>
        <taxon>Pseudomonadota</taxon>
        <taxon>Alphaproteobacteria</taxon>
        <taxon>Rhodospirillales</taxon>
        <taxon>Azospirillaceae</taxon>
        <taxon>Azospirillum</taxon>
    </lineage>
</organism>
<accession>A0A418W2Z9</accession>
<evidence type="ECO:0000313" key="2">
    <source>
        <dbReference type="EMBL" id="RJF84397.1"/>
    </source>
</evidence>
<feature type="domain" description="TfuA-like core" evidence="1">
    <location>
        <begin position="50"/>
        <end position="169"/>
    </location>
</feature>
<name>A0A418W2Z9_9PROT</name>
<gene>
    <name evidence="2" type="ORF">D3877_07520</name>
</gene>
<proteinExistence type="predicted"/>
<dbReference type="InterPro" id="IPR012924">
    <property type="entry name" value="TfuA_core"/>
</dbReference>
<reference evidence="2 3" key="1">
    <citation type="submission" date="2018-09" db="EMBL/GenBank/DDBJ databases">
        <authorList>
            <person name="Zhu H."/>
        </authorList>
    </citation>
    <scope>NUCLEOTIDE SEQUENCE [LARGE SCALE GENOMIC DNA]</scope>
    <source>
        <strain evidence="2 3">K2W22B-5</strain>
    </source>
</reference>
<dbReference type="Proteomes" id="UP000283458">
    <property type="component" value="Unassembled WGS sequence"/>
</dbReference>
<comment type="caution">
    <text evidence="2">The sequence shown here is derived from an EMBL/GenBank/DDBJ whole genome shotgun (WGS) entry which is preliminary data.</text>
</comment>
<dbReference type="OrthoDB" id="118811at2"/>
<sequence length="460" mass="50086">MKICVFLGPTMPVEDARAILPDAVYLPPASQADLLSAMTIHRPDAIALIDGVFGQSLSVWHKEILFALHSGVAVYGASSMGALRAAECLPFGMIGFGVVARDYVEGRLTGDDEVALAHAGAEDGYFPLSEPLVNLRASLAAAKAAGVIDAALHERLLVAAKARFFPERTRDRIWADAGLTVEEAARLDDFLASGSVDQKRLDAEGLLAHLRGLDQAPRPAPFSFNASHYFEVLYERDRRVAHGGHSAPLSEIASHAALHRPDFAEINAAALGRLLIAQLADVVGVAAGPAEITEEVQRFCASRGIVDPVGLADWCRRNDLSDPEFSALIAELAVERAMRRWLVSRRYLARTTKPVLNELRLRGLYEQTASEAALIDRVTQLHFGDASRQPPGALEDLLADHLANTQCRIDAPAEVWAQEYGFKDGHDLRIDLMRAKQVRDLFRQLAKEAEAALSKEEVEA</sequence>
<dbReference type="Pfam" id="PF07812">
    <property type="entry name" value="TfuA"/>
    <property type="match status" value="1"/>
</dbReference>